<dbReference type="FunFam" id="3.30.70.270:FF:000026">
    <property type="entry name" value="Transposon Ty3-G Gag-Pol polyprotein"/>
    <property type="match status" value="1"/>
</dbReference>
<organism evidence="3 4">
    <name type="scientific">Plakobranchus ocellatus</name>
    <dbReference type="NCBI Taxonomy" id="259542"/>
    <lineage>
        <taxon>Eukaryota</taxon>
        <taxon>Metazoa</taxon>
        <taxon>Spiralia</taxon>
        <taxon>Lophotrochozoa</taxon>
        <taxon>Mollusca</taxon>
        <taxon>Gastropoda</taxon>
        <taxon>Heterobranchia</taxon>
        <taxon>Euthyneura</taxon>
        <taxon>Panpulmonata</taxon>
        <taxon>Sacoglossa</taxon>
        <taxon>Placobranchoidea</taxon>
        <taxon>Plakobranchidae</taxon>
        <taxon>Plakobranchus</taxon>
    </lineage>
</organism>
<dbReference type="Gene3D" id="3.10.20.370">
    <property type="match status" value="1"/>
</dbReference>
<dbReference type="InterPro" id="IPR000477">
    <property type="entry name" value="RT_dom"/>
</dbReference>
<dbReference type="EMBL" id="BLXT01007274">
    <property type="protein sequence ID" value="GFO37586.1"/>
    <property type="molecule type" value="Genomic_DNA"/>
</dbReference>
<gene>
    <name evidence="3" type="ORF">PoB_006409100</name>
</gene>
<evidence type="ECO:0000313" key="3">
    <source>
        <dbReference type="EMBL" id="GFO37586.1"/>
    </source>
</evidence>
<sequence>MSQKGLTFAAPPCLHLEGNLAENWRKWQQRFQLYLEASELDKKPKKQQKAILLHTIRPDALELFNTFTFSEEEDMDDIRVIMQKFEEHCKPKRNLIYDRHQFLTKQQQEGESFDQFVTELKRLSADCEFRELKDSLIRDRIVFGIRSAQLKERMLRDSDLTLDKAITLGRAEEKAKQQLAEMRETKIEAVKTAKRKDRRTNHKEYICKRCGTRHEPKKCPAWGKVCKKCQKKNHFASQCKTKAIDDIAQPQEETSDSDEEFDIGSVTQENKDGSEVYYMANVEGIDVNFKIDTGAQVNILPYYLMKGMKHELHQTKAKLKTYTGTAITVKGKTDLAVNGQKHEFFIVEDKHLTPILGYRSAKKLEIIKIMSVTIKEYPTVFGGLGCLKEPYKIQIDKEVKPVICPPRKIPVALQQKLKDKLTDMEHKGVIKKVQVPTEWVNGLVIVEKQDSKDIRLCLDPRNLNKAIKREHHPLPTIEEITTRLTGAKVFSKLDANSGYWQIPLDEDSQLLTTFNTPQGRYCFTRMPFGITSAQEVFHKRIHEAFEDIEGVETDIDDILDGVQPDKEKVKAITAMPPPEDKKGVERLLGTVNYMAKFIPNLPTISVPIRKLLKKDNQFVWEHQQAKAFEEIKNALTSEKTLGYFNSNEKITLECDSSQFGLGAVVTQRGKPIAYASRSLSEAESRYEQIEKELLAVVFGLERFENLTYGQHVTVLSDHKPLEAILNKPICLSPPRLQRMLIRLHKFDITLNYKEGKNMFISDMLSRAYLKEKNVVDEQIEKDIHLYVNQIRDSWNVKDYKLKQIEEETSRDIDLQDLKKQILEGFPAKETT</sequence>
<dbReference type="Gene3D" id="3.30.70.270">
    <property type="match status" value="2"/>
</dbReference>
<accession>A0AAV4D046</accession>
<dbReference type="Proteomes" id="UP000735302">
    <property type="component" value="Unassembled WGS sequence"/>
</dbReference>
<dbReference type="InterPro" id="IPR021109">
    <property type="entry name" value="Peptidase_aspartic_dom_sf"/>
</dbReference>
<dbReference type="AlphaFoldDB" id="A0AAV4D046"/>
<dbReference type="PANTHER" id="PTHR37984:SF8">
    <property type="entry name" value="CCHC-TYPE DOMAIN-CONTAINING PROTEIN"/>
    <property type="match status" value="1"/>
</dbReference>
<dbReference type="CDD" id="cd01647">
    <property type="entry name" value="RT_LTR"/>
    <property type="match status" value="1"/>
</dbReference>
<feature type="domain" description="Reverse transcriptase" evidence="1">
    <location>
        <begin position="447"/>
        <end position="550"/>
    </location>
</feature>
<evidence type="ECO:0000313" key="4">
    <source>
        <dbReference type="Proteomes" id="UP000735302"/>
    </source>
</evidence>
<dbReference type="InterPro" id="IPR050951">
    <property type="entry name" value="Retrovirus_Pol_polyprotein"/>
</dbReference>
<dbReference type="CDD" id="cd09274">
    <property type="entry name" value="RNase_HI_RT_Ty3"/>
    <property type="match status" value="1"/>
</dbReference>
<keyword evidence="4" id="KW-1185">Reference proteome</keyword>
<comment type="caution">
    <text evidence="3">The sequence shown here is derived from an EMBL/GenBank/DDBJ whole genome shotgun (WGS) entry which is preliminary data.</text>
</comment>
<feature type="domain" description="Reverse transcriptase/retrotransposon-derived protein RNase H-like" evidence="2">
    <location>
        <begin position="620"/>
        <end position="714"/>
    </location>
</feature>
<evidence type="ECO:0000259" key="2">
    <source>
        <dbReference type="Pfam" id="PF17919"/>
    </source>
</evidence>
<dbReference type="FunFam" id="3.10.20.370:FF:000001">
    <property type="entry name" value="Retrovirus-related Pol polyprotein from transposon 17.6-like protein"/>
    <property type="match status" value="1"/>
</dbReference>
<proteinExistence type="predicted"/>
<dbReference type="InterPro" id="IPR041577">
    <property type="entry name" value="RT_RNaseH_2"/>
</dbReference>
<dbReference type="Pfam" id="PF00078">
    <property type="entry name" value="RVT_1"/>
    <property type="match status" value="1"/>
</dbReference>
<dbReference type="SUPFAM" id="SSF56672">
    <property type="entry name" value="DNA/RNA polymerases"/>
    <property type="match status" value="1"/>
</dbReference>
<evidence type="ECO:0000259" key="1">
    <source>
        <dbReference type="Pfam" id="PF00078"/>
    </source>
</evidence>
<dbReference type="Gene3D" id="3.10.10.10">
    <property type="entry name" value="HIV Type 1 Reverse Transcriptase, subunit A, domain 1"/>
    <property type="match status" value="1"/>
</dbReference>
<dbReference type="PANTHER" id="PTHR37984">
    <property type="entry name" value="PROTEIN CBG26694"/>
    <property type="match status" value="1"/>
</dbReference>
<reference evidence="3 4" key="1">
    <citation type="journal article" date="2021" name="Elife">
        <title>Chloroplast acquisition without the gene transfer in kleptoplastic sea slugs, Plakobranchus ocellatus.</title>
        <authorList>
            <person name="Maeda T."/>
            <person name="Takahashi S."/>
            <person name="Yoshida T."/>
            <person name="Shimamura S."/>
            <person name="Takaki Y."/>
            <person name="Nagai Y."/>
            <person name="Toyoda A."/>
            <person name="Suzuki Y."/>
            <person name="Arimoto A."/>
            <person name="Ishii H."/>
            <person name="Satoh N."/>
            <person name="Nishiyama T."/>
            <person name="Hasebe M."/>
            <person name="Maruyama T."/>
            <person name="Minagawa J."/>
            <person name="Obokata J."/>
            <person name="Shigenobu S."/>
        </authorList>
    </citation>
    <scope>NUCLEOTIDE SEQUENCE [LARGE SCALE GENOMIC DNA]</scope>
</reference>
<dbReference type="Pfam" id="PF17919">
    <property type="entry name" value="RT_RNaseH_2"/>
    <property type="match status" value="1"/>
</dbReference>
<dbReference type="FunFam" id="3.10.10.10:FF:000003">
    <property type="entry name" value="Retrovirus-related Pol polyprotein from transposon 297-like Protein"/>
    <property type="match status" value="1"/>
</dbReference>
<protein>
    <submittedName>
        <fullName evidence="3">Pol polyprotein</fullName>
    </submittedName>
</protein>
<dbReference type="InterPro" id="IPR043502">
    <property type="entry name" value="DNA/RNA_pol_sf"/>
</dbReference>
<dbReference type="InterPro" id="IPR043128">
    <property type="entry name" value="Rev_trsase/Diguanyl_cyclase"/>
</dbReference>
<name>A0AAV4D046_9GAST</name>
<dbReference type="SUPFAM" id="SSF50630">
    <property type="entry name" value="Acid proteases"/>
    <property type="match status" value="1"/>
</dbReference>